<reference evidence="1 2" key="1">
    <citation type="submission" date="2016-04" db="EMBL/GenBank/DDBJ databases">
        <title>Complete genome sequence of the haloalkaliphilic hydrocarbon-degrading bacterium Dietzia psychralcaliphila ILA-1T, isolated from a drain of a fish product-processing plant.</title>
        <authorList>
            <person name="Zhao J."/>
            <person name="Hu B."/>
            <person name="Geng S."/>
            <person name="Nie Y."/>
            <person name="Tang Y."/>
        </authorList>
    </citation>
    <scope>NUCLEOTIDE SEQUENCE [LARGE SCALE GENOMIC DNA]</scope>
    <source>
        <strain evidence="1 2">ILA-1</strain>
    </source>
</reference>
<dbReference type="KEGG" id="dpc:A6048_09810"/>
<sequence>MAITGIILGVVVLLVLAPVVAAVVYRLVVVRRDSTSVLVKRNGGDAWRHGAVRYSDTDLAFYRLLSVRFGADVRLDRTSLELGPRRQPTGHELDVAESGELIVSFSGHDRRGGIREGEICVGPAELTALLAWVEACSTDQVRSPARRRR</sequence>
<name>A0AAD0NMU2_9ACTN</name>
<dbReference type="Proteomes" id="UP000244903">
    <property type="component" value="Chromosome"/>
</dbReference>
<evidence type="ECO:0000313" key="2">
    <source>
        <dbReference type="Proteomes" id="UP000244903"/>
    </source>
</evidence>
<gene>
    <name evidence="1" type="ORF">A6048_09810</name>
</gene>
<keyword evidence="2" id="KW-1185">Reference proteome</keyword>
<dbReference type="EMBL" id="CP015453">
    <property type="protein sequence ID" value="AWH95755.1"/>
    <property type="molecule type" value="Genomic_DNA"/>
</dbReference>
<dbReference type="RefSeq" id="WP_107747344.1">
    <property type="nucleotide sequence ID" value="NZ_CP015453.1"/>
</dbReference>
<dbReference type="AlphaFoldDB" id="A0AAD0NMU2"/>
<organism evidence="1 2">
    <name type="scientific">Dietzia psychralcaliphila</name>
    <dbReference type="NCBI Taxonomy" id="139021"/>
    <lineage>
        <taxon>Bacteria</taxon>
        <taxon>Bacillati</taxon>
        <taxon>Actinomycetota</taxon>
        <taxon>Actinomycetes</taxon>
        <taxon>Mycobacteriales</taxon>
        <taxon>Dietziaceae</taxon>
        <taxon>Dietzia</taxon>
    </lineage>
</organism>
<protein>
    <recommendedName>
        <fullName evidence="3">DUF2550 family protein</fullName>
    </recommendedName>
</protein>
<proteinExistence type="predicted"/>
<dbReference type="Pfam" id="PF10739">
    <property type="entry name" value="DUF2550"/>
    <property type="match status" value="1"/>
</dbReference>
<dbReference type="InterPro" id="IPR019675">
    <property type="entry name" value="DUF2550"/>
</dbReference>
<evidence type="ECO:0008006" key="3">
    <source>
        <dbReference type="Google" id="ProtNLM"/>
    </source>
</evidence>
<accession>A0AAD0NMU2</accession>
<evidence type="ECO:0000313" key="1">
    <source>
        <dbReference type="EMBL" id="AWH95755.1"/>
    </source>
</evidence>